<dbReference type="AlphaFoldDB" id="A0A853EQI0"/>
<dbReference type="Pfam" id="PF05437">
    <property type="entry name" value="AzlD"/>
    <property type="match status" value="1"/>
</dbReference>
<feature type="transmembrane region" description="Helical" evidence="1">
    <location>
        <begin position="6"/>
        <end position="28"/>
    </location>
</feature>
<evidence type="ECO:0000313" key="3">
    <source>
        <dbReference type="Proteomes" id="UP000561011"/>
    </source>
</evidence>
<keyword evidence="3" id="KW-1185">Reference proteome</keyword>
<gene>
    <name evidence="2" type="ORF">HZZ10_04645</name>
</gene>
<dbReference type="EMBL" id="JACBYE010000007">
    <property type="protein sequence ID" value="NYS92816.1"/>
    <property type="molecule type" value="Genomic_DNA"/>
</dbReference>
<keyword evidence="1" id="KW-0812">Transmembrane</keyword>
<name>A0A853EQI0_9MICO</name>
<reference evidence="2 3" key="1">
    <citation type="submission" date="2020-07" db="EMBL/GenBank/DDBJ databases">
        <title>MOT database genomes.</title>
        <authorList>
            <person name="Joseph S."/>
            <person name="Aduse-Opoku J."/>
            <person name="Hashim A."/>
            <person name="Wade W."/>
            <person name="Curtis M."/>
        </authorList>
    </citation>
    <scope>NUCLEOTIDE SEQUENCE [LARGE SCALE GENOMIC DNA]</scope>
    <source>
        <strain evidence="2 3">DSM 100099</strain>
    </source>
</reference>
<keyword evidence="1" id="KW-1133">Transmembrane helix</keyword>
<organism evidence="2 3">
    <name type="scientific">Sanguibacter inulinus</name>
    <dbReference type="NCBI Taxonomy" id="60922"/>
    <lineage>
        <taxon>Bacteria</taxon>
        <taxon>Bacillati</taxon>
        <taxon>Actinomycetota</taxon>
        <taxon>Actinomycetes</taxon>
        <taxon>Micrococcales</taxon>
        <taxon>Sanguibacteraceae</taxon>
        <taxon>Sanguibacter</taxon>
    </lineage>
</organism>
<proteinExistence type="predicted"/>
<dbReference type="RefSeq" id="WP_179912603.1">
    <property type="nucleotide sequence ID" value="NZ_JACBYE010000007.1"/>
</dbReference>
<dbReference type="InterPro" id="IPR008407">
    <property type="entry name" value="Brnchd-chn_aa_trnsp_AzlD"/>
</dbReference>
<feature type="transmembrane region" description="Helical" evidence="1">
    <location>
        <begin position="89"/>
        <end position="108"/>
    </location>
</feature>
<keyword evidence="1" id="KW-0472">Membrane</keyword>
<feature type="transmembrane region" description="Helical" evidence="1">
    <location>
        <begin position="40"/>
        <end position="58"/>
    </location>
</feature>
<dbReference type="Proteomes" id="UP000561011">
    <property type="component" value="Unassembled WGS sequence"/>
</dbReference>
<sequence>MPDDGYVLAALATILVVTFGLRALPFLVIGPLRESAFVQFLGRYMPVGIMLILVVYTLKDVSLGDRWHGVPELVALVVTVALHLWRRNALLSILGGTALYVVLVNTVFSGGAG</sequence>
<comment type="caution">
    <text evidence="2">The sequence shown here is derived from an EMBL/GenBank/DDBJ whole genome shotgun (WGS) entry which is preliminary data.</text>
</comment>
<evidence type="ECO:0000256" key="1">
    <source>
        <dbReference type="SAM" id="Phobius"/>
    </source>
</evidence>
<protein>
    <submittedName>
        <fullName evidence="2">AzlD domain-containing protein</fullName>
    </submittedName>
</protein>
<evidence type="ECO:0000313" key="2">
    <source>
        <dbReference type="EMBL" id="NYS92816.1"/>
    </source>
</evidence>
<dbReference type="PIRSF" id="PIRSF003203">
    <property type="entry name" value="AzlD"/>
    <property type="match status" value="1"/>
</dbReference>
<accession>A0A853EQI0</accession>